<dbReference type="Pfam" id="PF07331">
    <property type="entry name" value="TctB"/>
    <property type="match status" value="1"/>
</dbReference>
<keyword evidence="4" id="KW-1185">Reference proteome</keyword>
<evidence type="ECO:0000313" key="3">
    <source>
        <dbReference type="EMBL" id="MBC5767679.1"/>
    </source>
</evidence>
<evidence type="ECO:0000313" key="4">
    <source>
        <dbReference type="Proteomes" id="UP000596827"/>
    </source>
</evidence>
<sequence>MDATQQGGEEPRGIGTHTVELVVAALVAAFGLTVLIGSWNLGSKWTSDGPGPGYFPFYIGLILTVSGAGIFLQALRRRRTDVFVDNEQLKQVLTVLVPAALYIGAVQVFGVYIASAVYIAVFMAVLGKFAWPKSIVAAVIIMGLFFMMFEVWFKVPLFKGAVNLLSFTGY</sequence>
<evidence type="ECO:0000256" key="1">
    <source>
        <dbReference type="SAM" id="Phobius"/>
    </source>
</evidence>
<evidence type="ECO:0000259" key="2">
    <source>
        <dbReference type="Pfam" id="PF07331"/>
    </source>
</evidence>
<accession>A0A923MDZ0</accession>
<keyword evidence="1" id="KW-1133">Transmembrane helix</keyword>
<feature type="transmembrane region" description="Helical" evidence="1">
    <location>
        <begin position="135"/>
        <end position="153"/>
    </location>
</feature>
<keyword evidence="1" id="KW-0472">Membrane</keyword>
<dbReference type="Proteomes" id="UP000596827">
    <property type="component" value="Unassembled WGS sequence"/>
</dbReference>
<feature type="transmembrane region" description="Helical" evidence="1">
    <location>
        <begin position="95"/>
        <end position="123"/>
    </location>
</feature>
<reference evidence="3" key="1">
    <citation type="submission" date="2020-08" db="EMBL/GenBank/DDBJ databases">
        <title>Ramlibacter sp. GTP1 16S ribosomal RNA gene genome sequencing and assembly.</title>
        <authorList>
            <person name="Kang M."/>
        </authorList>
    </citation>
    <scope>NUCLEOTIDE SEQUENCE</scope>
    <source>
        <strain evidence="3">GTP1</strain>
    </source>
</reference>
<feature type="transmembrane region" description="Helical" evidence="1">
    <location>
        <begin position="21"/>
        <end position="42"/>
    </location>
</feature>
<name>A0A923MDZ0_9BURK</name>
<gene>
    <name evidence="3" type="ORF">H8R02_24655</name>
</gene>
<protein>
    <submittedName>
        <fullName evidence="3">Tripartite tricarboxylate transporter TctB family protein</fullName>
    </submittedName>
</protein>
<organism evidence="3 4">
    <name type="scientific">Ramlibacter albus</name>
    <dbReference type="NCBI Taxonomy" id="2079448"/>
    <lineage>
        <taxon>Bacteria</taxon>
        <taxon>Pseudomonadati</taxon>
        <taxon>Pseudomonadota</taxon>
        <taxon>Betaproteobacteria</taxon>
        <taxon>Burkholderiales</taxon>
        <taxon>Comamonadaceae</taxon>
        <taxon>Ramlibacter</taxon>
    </lineage>
</organism>
<feature type="domain" description="DUF1468" evidence="2">
    <location>
        <begin position="22"/>
        <end position="157"/>
    </location>
</feature>
<comment type="caution">
    <text evidence="3">The sequence shown here is derived from an EMBL/GenBank/DDBJ whole genome shotgun (WGS) entry which is preliminary data.</text>
</comment>
<keyword evidence="1" id="KW-0812">Transmembrane</keyword>
<dbReference type="RefSeq" id="WP_187084171.1">
    <property type="nucleotide sequence ID" value="NZ_JACORU010000012.1"/>
</dbReference>
<dbReference type="AlphaFoldDB" id="A0A923MDZ0"/>
<dbReference type="EMBL" id="JACORU010000012">
    <property type="protein sequence ID" value="MBC5767679.1"/>
    <property type="molecule type" value="Genomic_DNA"/>
</dbReference>
<dbReference type="InterPro" id="IPR009936">
    <property type="entry name" value="DUF1468"/>
</dbReference>
<feature type="transmembrane region" description="Helical" evidence="1">
    <location>
        <begin position="54"/>
        <end position="75"/>
    </location>
</feature>
<proteinExistence type="predicted"/>